<dbReference type="PANTHER" id="PTHR23180:SF399">
    <property type="entry name" value="BLOWN FUSE, ISOFORM A-RELATED"/>
    <property type="match status" value="1"/>
</dbReference>
<dbReference type="Pfam" id="PF16746">
    <property type="entry name" value="BAR_3"/>
    <property type="match status" value="1"/>
</dbReference>
<dbReference type="GO" id="GO:0031267">
    <property type="term" value="F:small GTPase binding"/>
    <property type="evidence" value="ECO:0007669"/>
    <property type="project" value="EnsemblMetazoa"/>
</dbReference>
<dbReference type="OMA" id="FGFREAM"/>
<feature type="coiled-coil region" evidence="8">
    <location>
        <begin position="336"/>
        <end position="374"/>
    </location>
</feature>
<dbReference type="GO" id="GO:0005546">
    <property type="term" value="F:phosphatidylinositol-4,5-bisphosphate binding"/>
    <property type="evidence" value="ECO:0007669"/>
    <property type="project" value="EnsemblMetazoa"/>
</dbReference>
<sequence>MTVSNNGMAMPASPPKLDCAEAIQDSPRFRATVAQHAAYFNRLENRLNEMLRHITAMIDFSKNYVNTFYKLTVSVNQLCDESFSGNPLAATTFQGLSEAYAHTVNLFRTYYDHSNVVIYTKLSNFIKNELAKVAESRAHFENMSQSMDDALVKNAGMSRSKPIEATDERNKLTAVGTCFVHTTLDYVANINIAHAHKDHMILDALWTLVRESSAFFSKGHATFDEWTAADNGAIADTIQTFAAKSKLIERKMQDVHSLVPKWNYCRMPTSSISTSLTSSSSSTFSLPQHHTVTELITFFSCEDEPSSYSSTTFVRTHDDKSGIRTSKVITRTVTISVEAKQRMESLEEERRERRVQMELEKAQIRAQKVALEQENASKVAKELKSGSKRSLVRRAAKRTKVKITSILIRDSSRDDTLKRAGKKRGNSLEWDNSIGCSSRFSESFSDSRLMEMFQHPSGMPIEADVMMEGYLYKRSSNAFKTWNRRWFQIKDKQLLYSHRSTDLEPSTVMEENLRICLVRPAPSNIDRVGCFELVTPTRIHLLQADSESLCQDWMRALQRTILALHEGDSPDVESTSPRNKAASSSSGGNVTTANAISPTSNNFDITKGRSVSDPASTSGNASLNASTISASNVPSSTAFEQIRRVPGNEVCADCNSKAPKWVSINLGVVLCIECSGAHRSLGVQTSKVRSLCMDSIDNELRDVLLSLGNRQVNAIFLAHLPPTESIVPPPINEKSARPAREAWIKAKYVERRFAVSEDTRARSTATNRQEHLKHKTSIGGSTNGVNRSSSYADVQDADQHSGLLDADPWSSDLSIPVSPASKRLSACGSDTNLDIVGNSIDAKTVDWESVKEACESGDLLALLKAHAQGFDLLALHNGTSALHIATRSGQTAAVEFLLLNGAKINMLDEKLNTPLHLAAKEGHTLQVCQLLKRGADNNLANVDSKTPLDIAMECTHADIVTLFRVTIMRNEFNADFNNPMDETVEVVISDIARRAATEKEQKKTASLRETSETSEI</sequence>
<feature type="domain" description="PH" evidence="10">
    <location>
        <begin position="464"/>
        <end position="562"/>
    </location>
</feature>
<dbReference type="STRING" id="31234.E3LRN0"/>
<proteinExistence type="predicted"/>
<dbReference type="RefSeq" id="XP_003113772.2">
    <property type="nucleotide sequence ID" value="XM_003113724.2"/>
</dbReference>
<keyword evidence="3 7" id="KW-0863">Zinc-finger</keyword>
<evidence type="ECO:0000256" key="7">
    <source>
        <dbReference type="PROSITE-ProRule" id="PRU00288"/>
    </source>
</evidence>
<feature type="compositionally biased region" description="Polar residues" evidence="9">
    <location>
        <begin position="613"/>
        <end position="627"/>
    </location>
</feature>
<dbReference type="Pfam" id="PF00169">
    <property type="entry name" value="PH"/>
    <property type="match status" value="1"/>
</dbReference>
<keyword evidence="2" id="KW-0677">Repeat</keyword>
<feature type="repeat" description="ANK" evidence="6">
    <location>
        <begin position="910"/>
        <end position="942"/>
    </location>
</feature>
<dbReference type="InParanoid" id="E3LRN0"/>
<keyword evidence="5 6" id="KW-0040">ANK repeat</keyword>
<dbReference type="EMBL" id="DS268413">
    <property type="protein sequence ID" value="EFP07684.1"/>
    <property type="molecule type" value="Genomic_DNA"/>
</dbReference>
<feature type="compositionally biased region" description="Polar residues" evidence="9">
    <location>
        <begin position="778"/>
        <end position="789"/>
    </location>
</feature>
<keyword evidence="4" id="KW-0862">Zinc</keyword>
<dbReference type="InterPro" id="IPR004148">
    <property type="entry name" value="BAR_dom"/>
</dbReference>
<evidence type="ECO:0000256" key="1">
    <source>
        <dbReference type="ARBA" id="ARBA00022723"/>
    </source>
</evidence>
<dbReference type="GO" id="GO:0070273">
    <property type="term" value="F:phosphatidylinositol-4-phosphate binding"/>
    <property type="evidence" value="ECO:0007669"/>
    <property type="project" value="EnsemblMetazoa"/>
</dbReference>
<dbReference type="PROSITE" id="PS50003">
    <property type="entry name" value="PH_DOMAIN"/>
    <property type="match status" value="1"/>
</dbReference>
<dbReference type="FunFam" id="1.20.1270.60:FF:000025">
    <property type="entry name" value="arf-GAP with coiled-coil, ANK repeat and PH domain-containing protein 2"/>
    <property type="match status" value="1"/>
</dbReference>
<dbReference type="SUPFAM" id="SSF50729">
    <property type="entry name" value="PH domain-like"/>
    <property type="match status" value="1"/>
</dbReference>
<dbReference type="GO" id="GO:0008270">
    <property type="term" value="F:zinc ion binding"/>
    <property type="evidence" value="ECO:0007669"/>
    <property type="project" value="UniProtKB-KW"/>
</dbReference>
<dbReference type="SUPFAM" id="SSF103657">
    <property type="entry name" value="BAR/IMD domain-like"/>
    <property type="match status" value="1"/>
</dbReference>
<accession>E3LRN0</accession>
<dbReference type="SUPFAM" id="SSF48403">
    <property type="entry name" value="Ankyrin repeat"/>
    <property type="match status" value="1"/>
</dbReference>
<feature type="region of interest" description="Disordered" evidence="9">
    <location>
        <begin position="759"/>
        <end position="789"/>
    </location>
</feature>
<dbReference type="GO" id="GO:0031901">
    <property type="term" value="C:early endosome membrane"/>
    <property type="evidence" value="ECO:0007669"/>
    <property type="project" value="EnsemblMetazoa"/>
</dbReference>
<dbReference type="GeneID" id="9815207"/>
<dbReference type="GO" id="GO:0006915">
    <property type="term" value="P:apoptotic process"/>
    <property type="evidence" value="ECO:0007669"/>
    <property type="project" value="EnsemblMetazoa"/>
</dbReference>
<evidence type="ECO:0000259" key="11">
    <source>
        <dbReference type="PROSITE" id="PS50115"/>
    </source>
</evidence>
<dbReference type="GO" id="GO:0098592">
    <property type="term" value="C:cytoplasmic side of apical plasma membrane"/>
    <property type="evidence" value="ECO:0007669"/>
    <property type="project" value="EnsemblMetazoa"/>
</dbReference>
<gene>
    <name evidence="12" type="primary">Cre-cnt-1</name>
    <name evidence="12" type="ORF">CRE_26366</name>
</gene>
<evidence type="ECO:0000256" key="6">
    <source>
        <dbReference type="PROSITE-ProRule" id="PRU00023"/>
    </source>
</evidence>
<dbReference type="GO" id="GO:1902647">
    <property type="term" value="P:negative regulation of 1-phosphatidyl-1D-myo-inositol 4,5-bisphosphate biosynthetic process"/>
    <property type="evidence" value="ECO:0007669"/>
    <property type="project" value="EnsemblMetazoa"/>
</dbReference>
<keyword evidence="8" id="KW-0175">Coiled coil</keyword>
<feature type="compositionally biased region" description="Polar residues" evidence="9">
    <location>
        <begin position="572"/>
        <end position="604"/>
    </location>
</feature>
<dbReference type="AlphaFoldDB" id="E3LRN0"/>
<dbReference type="SUPFAM" id="SSF57863">
    <property type="entry name" value="ArfGap/RecO-like zinc finger"/>
    <property type="match status" value="1"/>
</dbReference>
<dbReference type="GO" id="GO:0005547">
    <property type="term" value="F:phosphatidylinositol-3,4,5-trisphosphate binding"/>
    <property type="evidence" value="ECO:0007669"/>
    <property type="project" value="EnsemblMetazoa"/>
</dbReference>
<dbReference type="InterPro" id="IPR027267">
    <property type="entry name" value="AH/BAR_dom_sf"/>
</dbReference>
<keyword evidence="1" id="KW-0479">Metal-binding</keyword>
<dbReference type="InterPro" id="IPR001849">
    <property type="entry name" value="PH_domain"/>
</dbReference>
<dbReference type="Gene3D" id="1.25.40.20">
    <property type="entry name" value="Ankyrin repeat-containing domain"/>
    <property type="match status" value="1"/>
</dbReference>
<dbReference type="GO" id="GO:1905751">
    <property type="term" value="P:positive regulation of endosome to plasma membrane protein transport"/>
    <property type="evidence" value="ECO:0007669"/>
    <property type="project" value="EnsemblMetazoa"/>
</dbReference>
<dbReference type="KEGG" id="crq:GCK72_006590"/>
<dbReference type="GO" id="GO:0055038">
    <property type="term" value="C:recycling endosome membrane"/>
    <property type="evidence" value="ECO:0007669"/>
    <property type="project" value="EnsemblMetazoa"/>
</dbReference>
<evidence type="ECO:0000256" key="4">
    <source>
        <dbReference type="ARBA" id="ARBA00022833"/>
    </source>
</evidence>
<dbReference type="PRINTS" id="PR00405">
    <property type="entry name" value="REVINTRACTNG"/>
</dbReference>
<dbReference type="Gene3D" id="1.10.220.150">
    <property type="entry name" value="Arf GTPase activating protein"/>
    <property type="match status" value="1"/>
</dbReference>
<dbReference type="eggNOG" id="KOG0521">
    <property type="taxonomic scope" value="Eukaryota"/>
</dbReference>
<protein>
    <submittedName>
        <fullName evidence="12">CRE-CNT-1 protein</fullName>
    </submittedName>
</protein>
<dbReference type="PANTHER" id="PTHR23180">
    <property type="entry name" value="CENTAURIN/ARF"/>
    <property type="match status" value="1"/>
</dbReference>
<evidence type="ECO:0000256" key="2">
    <source>
        <dbReference type="ARBA" id="ARBA00022737"/>
    </source>
</evidence>
<dbReference type="Pfam" id="PF12796">
    <property type="entry name" value="Ank_2"/>
    <property type="match status" value="1"/>
</dbReference>
<dbReference type="CDD" id="cd13250">
    <property type="entry name" value="PH_ACAP"/>
    <property type="match status" value="1"/>
</dbReference>
<dbReference type="PROSITE" id="PS50088">
    <property type="entry name" value="ANK_REPEAT"/>
    <property type="match status" value="2"/>
</dbReference>
<dbReference type="FunCoup" id="E3LRN0">
    <property type="interactions" value="2455"/>
</dbReference>
<evidence type="ECO:0000259" key="10">
    <source>
        <dbReference type="PROSITE" id="PS50003"/>
    </source>
</evidence>
<dbReference type="SMART" id="SM00105">
    <property type="entry name" value="ArfGap"/>
    <property type="match status" value="1"/>
</dbReference>
<evidence type="ECO:0000313" key="12">
    <source>
        <dbReference type="EMBL" id="EFP07684.1"/>
    </source>
</evidence>
<dbReference type="FunFam" id="2.30.29.30:FF:000384">
    <property type="entry name" value="Uncharacterized protein, isoform A"/>
    <property type="match status" value="1"/>
</dbReference>
<dbReference type="CTD" id="9815207"/>
<dbReference type="InterPro" id="IPR038508">
    <property type="entry name" value="ArfGAP_dom_sf"/>
</dbReference>
<feature type="region of interest" description="Disordered" evidence="9">
    <location>
        <begin position="568"/>
        <end position="627"/>
    </location>
</feature>
<organism evidence="13">
    <name type="scientific">Caenorhabditis remanei</name>
    <name type="common">Caenorhabditis vulgaris</name>
    <dbReference type="NCBI Taxonomy" id="31234"/>
    <lineage>
        <taxon>Eukaryota</taxon>
        <taxon>Metazoa</taxon>
        <taxon>Ecdysozoa</taxon>
        <taxon>Nematoda</taxon>
        <taxon>Chromadorea</taxon>
        <taxon>Rhabditida</taxon>
        <taxon>Rhabditina</taxon>
        <taxon>Rhabditomorpha</taxon>
        <taxon>Rhabditoidea</taxon>
        <taxon>Rhabditidae</taxon>
        <taxon>Peloderinae</taxon>
        <taxon>Caenorhabditis</taxon>
    </lineage>
</organism>
<feature type="domain" description="Arf-GAP" evidence="11">
    <location>
        <begin position="636"/>
        <end position="761"/>
    </location>
</feature>
<evidence type="ECO:0000313" key="13">
    <source>
        <dbReference type="Proteomes" id="UP000008281"/>
    </source>
</evidence>
<reference evidence="12" key="1">
    <citation type="submission" date="2007-07" db="EMBL/GenBank/DDBJ databases">
        <title>PCAP assembly of the Caenorhabditis remanei genome.</title>
        <authorList>
            <consortium name="The Caenorhabditis remanei Sequencing Consortium"/>
            <person name="Wilson R.K."/>
        </authorList>
    </citation>
    <scope>NUCLEOTIDE SEQUENCE [LARGE SCALE GENOMIC DNA]</scope>
    <source>
        <strain evidence="12">PB4641</strain>
    </source>
</reference>
<dbReference type="SMART" id="SM00248">
    <property type="entry name" value="ANK"/>
    <property type="match status" value="3"/>
</dbReference>
<dbReference type="InterPro" id="IPR002110">
    <property type="entry name" value="Ankyrin_rpt"/>
</dbReference>
<name>E3LRN0_CAERE</name>
<feature type="repeat" description="ANK" evidence="6">
    <location>
        <begin position="877"/>
        <end position="909"/>
    </location>
</feature>
<evidence type="ECO:0000256" key="3">
    <source>
        <dbReference type="ARBA" id="ARBA00022771"/>
    </source>
</evidence>
<dbReference type="CDD" id="cd07603">
    <property type="entry name" value="BAR_ACAPs"/>
    <property type="match status" value="1"/>
</dbReference>
<dbReference type="Proteomes" id="UP000008281">
    <property type="component" value="Unassembled WGS sequence"/>
</dbReference>
<keyword evidence="13" id="KW-1185">Reference proteome</keyword>
<dbReference type="InterPro" id="IPR001164">
    <property type="entry name" value="ArfGAP_dom"/>
</dbReference>
<dbReference type="Pfam" id="PF01412">
    <property type="entry name" value="ArfGap"/>
    <property type="match status" value="1"/>
</dbReference>
<evidence type="ECO:0000256" key="8">
    <source>
        <dbReference type="SAM" id="Coils"/>
    </source>
</evidence>
<dbReference type="SMART" id="SM00233">
    <property type="entry name" value="PH"/>
    <property type="match status" value="1"/>
</dbReference>
<dbReference type="FunFam" id="1.25.40.20:FF:000610">
    <property type="entry name" value="Protein CBR-CNT-1"/>
    <property type="match status" value="1"/>
</dbReference>
<dbReference type="InterPro" id="IPR011993">
    <property type="entry name" value="PH-like_dom_sf"/>
</dbReference>
<dbReference type="HOGENOM" id="CLU_012513_0_0_1"/>
<evidence type="ECO:0000256" key="5">
    <source>
        <dbReference type="ARBA" id="ARBA00023043"/>
    </source>
</evidence>
<dbReference type="GO" id="GO:0005096">
    <property type="term" value="F:GTPase activator activity"/>
    <property type="evidence" value="ECO:0007669"/>
    <property type="project" value="InterPro"/>
</dbReference>
<dbReference type="PROSITE" id="PS50297">
    <property type="entry name" value="ANK_REP_REGION"/>
    <property type="match status" value="2"/>
</dbReference>
<dbReference type="InterPro" id="IPR045258">
    <property type="entry name" value="ACAP1/2/3-like"/>
</dbReference>
<dbReference type="GO" id="GO:0016323">
    <property type="term" value="C:basolateral plasma membrane"/>
    <property type="evidence" value="ECO:0007669"/>
    <property type="project" value="EnsemblMetazoa"/>
</dbReference>
<dbReference type="Gene3D" id="2.30.29.30">
    <property type="entry name" value="Pleckstrin-homology domain (PH domain)/Phosphotyrosine-binding domain (PTB)"/>
    <property type="match status" value="1"/>
</dbReference>
<dbReference type="OrthoDB" id="10070851at2759"/>
<dbReference type="Gene3D" id="1.20.1270.60">
    <property type="entry name" value="Arfaptin homology (AH) domain/BAR domain"/>
    <property type="match status" value="1"/>
</dbReference>
<dbReference type="PROSITE" id="PS50115">
    <property type="entry name" value="ARFGAP"/>
    <property type="match status" value="1"/>
</dbReference>
<evidence type="ECO:0000256" key="9">
    <source>
        <dbReference type="SAM" id="MobiDB-lite"/>
    </source>
</evidence>
<dbReference type="InterPro" id="IPR036770">
    <property type="entry name" value="Ankyrin_rpt-contain_sf"/>
</dbReference>
<dbReference type="InterPro" id="IPR037278">
    <property type="entry name" value="ARFGAP/RecO"/>
</dbReference>